<accession>A0A7S1ZWD7</accession>
<dbReference type="EMBL" id="HBGN01033643">
    <property type="protein sequence ID" value="CAD9350939.1"/>
    <property type="molecule type" value="Transcribed_RNA"/>
</dbReference>
<organism evidence="1">
    <name type="scientific">Ditylum brightwellii</name>
    <dbReference type="NCBI Taxonomy" id="49249"/>
    <lineage>
        <taxon>Eukaryota</taxon>
        <taxon>Sar</taxon>
        <taxon>Stramenopiles</taxon>
        <taxon>Ochrophyta</taxon>
        <taxon>Bacillariophyta</taxon>
        <taxon>Mediophyceae</taxon>
        <taxon>Lithodesmiophycidae</taxon>
        <taxon>Lithodesmiales</taxon>
        <taxon>Lithodesmiaceae</taxon>
        <taxon>Ditylum</taxon>
    </lineage>
</organism>
<proteinExistence type="predicted"/>
<sequence length="316" mass="35482">MTRMNGKTRVGFLYHMLHRAKSIGKRSKSDSRPSDIVSLVSDDGSNFVGLHTDGREGQMNEGAQAEGEFNERHTSWIGMDQCSNAMIPAIVESDDALCEKAEKEESAAEGGKDEERMVIDIDFEYSSSSEFMDLYSVERDGDIDLKMCIDKYEEEDGRSEKTEKRREMRGKWRRNYHKRRLDSDDGFGMPKKRRRWPSLTLRAKRHKENANDENSIAVAEMSVVTPDDVDFSFSLDDSSELSDLAGDVTSFEQDVSNHLTPTPIINSDHSLGAVGDHSGLSSNCDGFCLEGTDAAIGDQCWCSNFIDSKAMTYRYG</sequence>
<dbReference type="AlphaFoldDB" id="A0A7S1ZWD7"/>
<name>A0A7S1ZWD7_9STRA</name>
<reference evidence="1" key="1">
    <citation type="submission" date="2021-01" db="EMBL/GenBank/DDBJ databases">
        <authorList>
            <person name="Corre E."/>
            <person name="Pelletier E."/>
            <person name="Niang G."/>
            <person name="Scheremetjew M."/>
            <person name="Finn R."/>
            <person name="Kale V."/>
            <person name="Holt S."/>
            <person name="Cochrane G."/>
            <person name="Meng A."/>
            <person name="Brown T."/>
            <person name="Cohen L."/>
        </authorList>
    </citation>
    <scope>NUCLEOTIDE SEQUENCE</scope>
    <source>
        <strain evidence="1">Pop2</strain>
    </source>
</reference>
<evidence type="ECO:0000313" key="1">
    <source>
        <dbReference type="EMBL" id="CAD9350939.1"/>
    </source>
</evidence>
<protein>
    <submittedName>
        <fullName evidence="1">Uncharacterized protein</fullName>
    </submittedName>
</protein>
<gene>
    <name evidence="1" type="ORF">DBRI1063_LOCUS21706</name>
</gene>